<dbReference type="SUPFAM" id="SSF53474">
    <property type="entry name" value="alpha/beta-Hydrolases"/>
    <property type="match status" value="1"/>
</dbReference>
<dbReference type="EMBL" id="CP042326">
    <property type="protein sequence ID" value="QDZ41138.1"/>
    <property type="molecule type" value="Genomic_DNA"/>
</dbReference>
<reference evidence="2" key="1">
    <citation type="submission" date="2019-08" db="EMBL/GenBank/DDBJ databases">
        <title>Carotenoids and Carotenoid Binding Proteins in the Halophilic Cyanobacterium Euhalothece sp. ZM00.</title>
        <authorList>
            <person name="Cho S.M."/>
            <person name="Song J.Y."/>
            <person name="Park Y.-I."/>
        </authorList>
    </citation>
    <scope>NUCLEOTIDE SEQUENCE [LARGE SCALE GENOMIC DNA]</scope>
    <source>
        <strain evidence="2">Z-M001</strain>
    </source>
</reference>
<gene>
    <name evidence="2" type="ORF">FRE64_15025</name>
</gene>
<accession>A0A5B8NQ35</accession>
<feature type="domain" description="AB hydrolase-1" evidence="1">
    <location>
        <begin position="51"/>
        <end position="219"/>
    </location>
</feature>
<name>A0A5B8NQ35_9CHRO</name>
<protein>
    <submittedName>
        <fullName evidence="2">Alpha/beta hydrolase</fullName>
    </submittedName>
</protein>
<proteinExistence type="predicted"/>
<dbReference type="RefSeq" id="WP_146296974.1">
    <property type="nucleotide sequence ID" value="NZ_CP042326.1"/>
</dbReference>
<evidence type="ECO:0000313" key="2">
    <source>
        <dbReference type="EMBL" id="QDZ41138.1"/>
    </source>
</evidence>
<dbReference type="InterPro" id="IPR029058">
    <property type="entry name" value="AB_hydrolase_fold"/>
</dbReference>
<keyword evidence="3" id="KW-1185">Reference proteome</keyword>
<dbReference type="GO" id="GO:0016787">
    <property type="term" value="F:hydrolase activity"/>
    <property type="evidence" value="ECO:0007669"/>
    <property type="project" value="UniProtKB-KW"/>
</dbReference>
<evidence type="ECO:0000313" key="3">
    <source>
        <dbReference type="Proteomes" id="UP000318453"/>
    </source>
</evidence>
<dbReference type="OrthoDB" id="6181537at2"/>
<organism evidence="2 3">
    <name type="scientific">Euhalothece natronophila Z-M001</name>
    <dbReference type="NCBI Taxonomy" id="522448"/>
    <lineage>
        <taxon>Bacteria</taxon>
        <taxon>Bacillati</taxon>
        <taxon>Cyanobacteriota</taxon>
        <taxon>Cyanophyceae</taxon>
        <taxon>Oscillatoriophycideae</taxon>
        <taxon>Chroococcales</taxon>
        <taxon>Halothecacae</taxon>
        <taxon>Halothece cluster</taxon>
        <taxon>Euhalothece</taxon>
    </lineage>
</organism>
<dbReference type="PANTHER" id="PTHR47914">
    <property type="entry name" value="ALPHA/BETA-HYDROLASES SUPERFAMILY PROTEIN"/>
    <property type="match status" value="1"/>
</dbReference>
<dbReference type="PANTHER" id="PTHR47914:SF1">
    <property type="entry name" value="ALPHA_BETA-HYDROLASES SUPERFAMILY PROTEIN"/>
    <property type="match status" value="1"/>
</dbReference>
<evidence type="ECO:0000259" key="1">
    <source>
        <dbReference type="Pfam" id="PF12697"/>
    </source>
</evidence>
<dbReference type="Gene3D" id="3.40.50.1820">
    <property type="entry name" value="alpha/beta hydrolase"/>
    <property type="match status" value="1"/>
</dbReference>
<dbReference type="Proteomes" id="UP000318453">
    <property type="component" value="Chromosome"/>
</dbReference>
<dbReference type="KEGG" id="enn:FRE64_15025"/>
<keyword evidence="2" id="KW-0378">Hydrolase</keyword>
<sequence length="292" mass="32456">MVKTFSYSTQFYQWQYQGRDFRIAYDVRGEGSPVLLLPAFSTVSTREEMLGIAEVLASDFQVVTLDWLGFGESDRPNLNYARSLYEELAKDFIQSQFEQPISVVAAGHAAGYAMQVAHRFPSLCSKMVLIAPTWKGPLRAMGLPSPVAAGIKNLVRSPGLGQTLYALNTTPQFLEFMYRRHVYTNPERLTPEFMAQKHEITQKSGARHAPAAFVTGALDPMSNHEEFLNVARSLNIPMKIIIGEDSPPKSKAEMESLKGLPNIETVHLPGSLGMHEEYASPLGKTAKLFLSQ</sequence>
<dbReference type="Pfam" id="PF12697">
    <property type="entry name" value="Abhydrolase_6"/>
    <property type="match status" value="1"/>
</dbReference>
<dbReference type="InterPro" id="IPR000073">
    <property type="entry name" value="AB_hydrolase_1"/>
</dbReference>
<dbReference type="AlphaFoldDB" id="A0A5B8NQ35"/>